<dbReference type="InParanoid" id="A0A2P5HF64"/>
<sequence length="434" mass="49280">MDRYEYSIRTRPSAASAPSSSRRRPEIVDWPSSSPSRTQPTQQSRPQAATQTTTSSPSADLQAAMTIGCEVETNLRARDSRNDISRFGTDRQAITDFANNVCNIFNTKMSERRTPGRMRVKGDPRYSQEYSIALWTLERDGSIRKDNSQQVSLEIVSPIMICDPTELWRRDVESMYKYIGGAFYFEANESCGLHVHMEPSLIWNMNDLRALCKAIVYFEPMLQAILPLHRARGNMYCKQNYRENPHLRSLEMGRCFDAINGIRGLDDLKRVMNADGDGGHTRYYAWNFTNLKPEASSRQSAGGSGIDGTVEYRNPPFANDARTCTAWMTLATTFVGAARRAGREDAKIRRDYAQDFRGLKSFLDYGSERWTRKADYLSLFPGESRSGESRSSESRSGSIRTRVVEPSSSRTIAPGVEVRRSQNGDIRLMRRRNQ</sequence>
<name>A0A2P5HF64_DIAHE</name>
<keyword evidence="3" id="KW-1185">Reference proteome</keyword>
<accession>A0A2P5HF64</accession>
<evidence type="ECO:0000256" key="1">
    <source>
        <dbReference type="SAM" id="MobiDB-lite"/>
    </source>
</evidence>
<dbReference type="PANTHER" id="PTHR36847:SF1">
    <property type="entry name" value="AMIDOLIGASE ENZYME"/>
    <property type="match status" value="1"/>
</dbReference>
<reference evidence="2" key="1">
    <citation type="submission" date="2017-09" db="EMBL/GenBank/DDBJ databases">
        <title>Polyketide synthases of a Diaporthe helianthi virulent isolate.</title>
        <authorList>
            <person name="Baroncelli R."/>
        </authorList>
    </citation>
    <scope>NUCLEOTIDE SEQUENCE [LARGE SCALE GENOMIC DNA]</scope>
    <source>
        <strain evidence="2">7/96</strain>
    </source>
</reference>
<dbReference type="Proteomes" id="UP000094444">
    <property type="component" value="Unassembled WGS sequence"/>
</dbReference>
<feature type="compositionally biased region" description="Low complexity" evidence="1">
    <location>
        <begin position="11"/>
        <end position="20"/>
    </location>
</feature>
<dbReference type="OrthoDB" id="5291055at2759"/>
<evidence type="ECO:0000313" key="3">
    <source>
        <dbReference type="Proteomes" id="UP000094444"/>
    </source>
</evidence>
<organism evidence="2 3">
    <name type="scientific">Diaporthe helianthi</name>
    <dbReference type="NCBI Taxonomy" id="158607"/>
    <lineage>
        <taxon>Eukaryota</taxon>
        <taxon>Fungi</taxon>
        <taxon>Dikarya</taxon>
        <taxon>Ascomycota</taxon>
        <taxon>Pezizomycotina</taxon>
        <taxon>Sordariomycetes</taxon>
        <taxon>Sordariomycetidae</taxon>
        <taxon>Diaporthales</taxon>
        <taxon>Diaporthaceae</taxon>
        <taxon>Diaporthe</taxon>
    </lineage>
</organism>
<dbReference type="PANTHER" id="PTHR36847">
    <property type="entry name" value="AMIDOLIGASE ENZYME"/>
    <property type="match status" value="1"/>
</dbReference>
<comment type="caution">
    <text evidence="2">The sequence shown here is derived from an EMBL/GenBank/DDBJ whole genome shotgun (WGS) entry which is preliminary data.</text>
</comment>
<evidence type="ECO:0008006" key="4">
    <source>
        <dbReference type="Google" id="ProtNLM"/>
    </source>
</evidence>
<dbReference type="STRING" id="158607.A0A2P5HF64"/>
<feature type="region of interest" description="Disordered" evidence="1">
    <location>
        <begin position="381"/>
        <end position="434"/>
    </location>
</feature>
<evidence type="ECO:0000313" key="2">
    <source>
        <dbReference type="EMBL" id="POS68882.1"/>
    </source>
</evidence>
<feature type="compositionally biased region" description="Low complexity" evidence="1">
    <location>
        <begin position="31"/>
        <end position="59"/>
    </location>
</feature>
<dbReference type="AlphaFoldDB" id="A0A2P5HF64"/>
<proteinExistence type="predicted"/>
<protein>
    <recommendedName>
        <fullName evidence="4">Amidoligase enzyme</fullName>
    </recommendedName>
</protein>
<dbReference type="EMBL" id="MAVT02002978">
    <property type="protein sequence ID" value="POS68882.1"/>
    <property type="molecule type" value="Genomic_DNA"/>
</dbReference>
<dbReference type="InterPro" id="IPR022025">
    <property type="entry name" value="Amidoligase_2"/>
</dbReference>
<feature type="region of interest" description="Disordered" evidence="1">
    <location>
        <begin position="1"/>
        <end position="61"/>
    </location>
</feature>
<gene>
    <name evidence="2" type="ORF">DHEL01_v212724</name>
</gene>
<dbReference type="Pfam" id="PF12224">
    <property type="entry name" value="Amidoligase_2"/>
    <property type="match status" value="1"/>
</dbReference>